<evidence type="ECO:0000313" key="5">
    <source>
        <dbReference type="EMBL" id="GHC42501.1"/>
    </source>
</evidence>
<evidence type="ECO:0000256" key="3">
    <source>
        <dbReference type="ARBA" id="ARBA00023163"/>
    </source>
</evidence>
<dbReference type="GO" id="GO:0003677">
    <property type="term" value="F:DNA binding"/>
    <property type="evidence" value="ECO:0007669"/>
    <property type="project" value="UniProtKB-KW"/>
</dbReference>
<feature type="domain" description="HTH luxR-type" evidence="4">
    <location>
        <begin position="188"/>
        <end position="253"/>
    </location>
</feature>
<sequence>MMRIPDHTFRKVVRLLGETAATGKSHAEKKRFLMEGLCDLIGAECWVWALGAQVEAKKPQVFVGFLHGGFDEERFVRLLKAVEHPDMALIASRFGERIQETGAHTTMRRHEIDVDGKVARSPVGALWEEANIGPLMLSAHPLEENSVSMIGLYRGLDAEPFSELEKQVAHIILSEVPWLHLSGWPEDRGAQVPKLYPRERIVLNLLLDGMSRKEIAHQMSISENTVSGYAKGVYRHFGVSSHVELMRRFLHADAG</sequence>
<dbReference type="RefSeq" id="WP_189566919.1">
    <property type="nucleotide sequence ID" value="NZ_BMXI01000001.1"/>
</dbReference>
<protein>
    <recommendedName>
        <fullName evidence="4">HTH luxR-type domain-containing protein</fullName>
    </recommendedName>
</protein>
<evidence type="ECO:0000256" key="1">
    <source>
        <dbReference type="ARBA" id="ARBA00023015"/>
    </source>
</evidence>
<reference evidence="5" key="2">
    <citation type="submission" date="2020-09" db="EMBL/GenBank/DDBJ databases">
        <authorList>
            <person name="Sun Q."/>
            <person name="Kim S."/>
        </authorList>
    </citation>
    <scope>NUCLEOTIDE SEQUENCE</scope>
    <source>
        <strain evidence="5">KCTC 12988</strain>
    </source>
</reference>
<reference evidence="5" key="1">
    <citation type="journal article" date="2014" name="Int. J. Syst. Evol. Microbiol.">
        <title>Complete genome sequence of Corynebacterium casei LMG S-19264T (=DSM 44701T), isolated from a smear-ripened cheese.</title>
        <authorList>
            <consortium name="US DOE Joint Genome Institute (JGI-PGF)"/>
            <person name="Walter F."/>
            <person name="Albersmeier A."/>
            <person name="Kalinowski J."/>
            <person name="Ruckert C."/>
        </authorList>
    </citation>
    <scope>NUCLEOTIDE SEQUENCE</scope>
    <source>
        <strain evidence="5">KCTC 12988</strain>
    </source>
</reference>
<dbReference type="InterPro" id="IPR000792">
    <property type="entry name" value="Tscrpt_reg_LuxR_C"/>
</dbReference>
<keyword evidence="1" id="KW-0805">Transcription regulation</keyword>
<evidence type="ECO:0000259" key="4">
    <source>
        <dbReference type="PROSITE" id="PS50043"/>
    </source>
</evidence>
<keyword evidence="2" id="KW-0238">DNA-binding</keyword>
<keyword evidence="3" id="KW-0804">Transcription</keyword>
<dbReference type="PROSITE" id="PS50043">
    <property type="entry name" value="HTH_LUXR_2"/>
    <property type="match status" value="1"/>
</dbReference>
<evidence type="ECO:0000313" key="6">
    <source>
        <dbReference type="Proteomes" id="UP000644507"/>
    </source>
</evidence>
<evidence type="ECO:0000256" key="2">
    <source>
        <dbReference type="ARBA" id="ARBA00023125"/>
    </source>
</evidence>
<dbReference type="SUPFAM" id="SSF46894">
    <property type="entry name" value="C-terminal effector domain of the bipartite response regulators"/>
    <property type="match status" value="1"/>
</dbReference>
<accession>A0A918WF60</accession>
<dbReference type="SMART" id="SM00421">
    <property type="entry name" value="HTH_LUXR"/>
    <property type="match status" value="1"/>
</dbReference>
<comment type="caution">
    <text evidence="5">The sequence shown here is derived from an EMBL/GenBank/DDBJ whole genome shotgun (WGS) entry which is preliminary data.</text>
</comment>
<keyword evidence="6" id="KW-1185">Reference proteome</keyword>
<dbReference type="AlphaFoldDB" id="A0A918WF60"/>
<dbReference type="PRINTS" id="PR00038">
    <property type="entry name" value="HTHLUXR"/>
</dbReference>
<dbReference type="InterPro" id="IPR036388">
    <property type="entry name" value="WH-like_DNA-bd_sf"/>
</dbReference>
<dbReference type="Gene3D" id="1.10.10.10">
    <property type="entry name" value="Winged helix-like DNA-binding domain superfamily/Winged helix DNA-binding domain"/>
    <property type="match status" value="1"/>
</dbReference>
<dbReference type="EMBL" id="BMXI01000001">
    <property type="protein sequence ID" value="GHC42501.1"/>
    <property type="molecule type" value="Genomic_DNA"/>
</dbReference>
<gene>
    <name evidence="5" type="ORF">GCM10007100_04410</name>
</gene>
<dbReference type="PANTHER" id="PTHR44688:SF16">
    <property type="entry name" value="DNA-BINDING TRANSCRIPTIONAL ACTIVATOR DEVR_DOSR"/>
    <property type="match status" value="1"/>
</dbReference>
<proteinExistence type="predicted"/>
<dbReference type="Pfam" id="PF00196">
    <property type="entry name" value="GerE"/>
    <property type="match status" value="1"/>
</dbReference>
<dbReference type="Proteomes" id="UP000644507">
    <property type="component" value="Unassembled WGS sequence"/>
</dbReference>
<dbReference type="GO" id="GO:0006355">
    <property type="term" value="P:regulation of DNA-templated transcription"/>
    <property type="evidence" value="ECO:0007669"/>
    <property type="project" value="InterPro"/>
</dbReference>
<name>A0A918WF60_9BACT</name>
<organism evidence="5 6">
    <name type="scientific">Roseibacillus persicicus</name>
    <dbReference type="NCBI Taxonomy" id="454148"/>
    <lineage>
        <taxon>Bacteria</taxon>
        <taxon>Pseudomonadati</taxon>
        <taxon>Verrucomicrobiota</taxon>
        <taxon>Verrucomicrobiia</taxon>
        <taxon>Verrucomicrobiales</taxon>
        <taxon>Verrucomicrobiaceae</taxon>
        <taxon>Roseibacillus</taxon>
    </lineage>
</organism>
<dbReference type="PANTHER" id="PTHR44688">
    <property type="entry name" value="DNA-BINDING TRANSCRIPTIONAL ACTIVATOR DEVR_DOSR"/>
    <property type="match status" value="1"/>
</dbReference>
<dbReference type="CDD" id="cd06170">
    <property type="entry name" value="LuxR_C_like"/>
    <property type="match status" value="1"/>
</dbReference>
<dbReference type="InterPro" id="IPR016032">
    <property type="entry name" value="Sig_transdc_resp-reg_C-effctor"/>
</dbReference>